<evidence type="ECO:0000256" key="1">
    <source>
        <dbReference type="SAM" id="Coils"/>
    </source>
</evidence>
<dbReference type="EMBL" id="CP149782">
    <property type="protein sequence ID" value="WYF45457.1"/>
    <property type="molecule type" value="Genomic_DNA"/>
</dbReference>
<protein>
    <submittedName>
        <fullName evidence="2">Uncharacterized protein</fullName>
    </submittedName>
</protein>
<accession>A0AAU6Q5I5</accession>
<keyword evidence="1" id="KW-0175">Coiled coil</keyword>
<dbReference type="AlphaFoldDB" id="A0AAU6Q5I5"/>
<proteinExistence type="predicted"/>
<feature type="coiled-coil region" evidence="1">
    <location>
        <begin position="152"/>
        <end position="211"/>
    </location>
</feature>
<reference evidence="2" key="1">
    <citation type="submission" date="2024-03" db="EMBL/GenBank/DDBJ databases">
        <title>Deinococcus weizhi sp. nov., isolated from human skin.</title>
        <authorList>
            <person name="Wei Z."/>
            <person name="Tian F."/>
            <person name="Yang C."/>
            <person name="Xin L.T."/>
            <person name="Wen Z.J."/>
            <person name="Lan K.C."/>
            <person name="Yu L."/>
            <person name="Zhe W."/>
            <person name="Dan F.D."/>
            <person name="Jun W."/>
            <person name="Rui Z."/>
            <person name="Yong X.J."/>
            <person name="Ting Y."/>
            <person name="Wei X."/>
            <person name="Xu Z.G."/>
            <person name="Xin Z."/>
            <person name="Dong F.G."/>
            <person name="Ni X.M."/>
            <person name="Zheng M.G."/>
            <person name="Chun Y."/>
            <person name="Qian W.X."/>
        </authorList>
    </citation>
    <scope>NUCLEOTIDE SEQUENCE</scope>
    <source>
        <strain evidence="2">VB142</strain>
    </source>
</reference>
<gene>
    <name evidence="2" type="ORF">WDJ50_04845</name>
</gene>
<organism evidence="2">
    <name type="scientific">Deinococcus sp. VB142</name>
    <dbReference type="NCBI Taxonomy" id="3112952"/>
    <lineage>
        <taxon>Bacteria</taxon>
        <taxon>Thermotogati</taxon>
        <taxon>Deinococcota</taxon>
        <taxon>Deinococci</taxon>
        <taxon>Deinococcales</taxon>
        <taxon>Deinococcaceae</taxon>
        <taxon>Deinococcus</taxon>
    </lineage>
</organism>
<feature type="coiled-coil region" evidence="1">
    <location>
        <begin position="297"/>
        <end position="387"/>
    </location>
</feature>
<dbReference type="RefSeq" id="WP_339096711.1">
    <property type="nucleotide sequence ID" value="NZ_CP149782.1"/>
</dbReference>
<name>A0AAU6Q5I5_9DEIO</name>
<evidence type="ECO:0000313" key="2">
    <source>
        <dbReference type="EMBL" id="WYF45457.1"/>
    </source>
</evidence>
<sequence>MSVPPPRLQNDPYRDWLKARLGREFGVREAEQFIQAAVQRRGWQAVRVLGPRDVVAVLQDVYQKMRDENGENRADRWLQEASADLARLAETVPTPVDTPEEVLQRPSPRPVAWGRRAHDLPLMLARVHSEIATRSLAAIRTDPELSPLERLKRAAEWDVQATQAEVRRWETEDMLTQLRSNHARTEVTDQVASARAQAELLELTVRELEGLSGERSAPSKLAHNRLMLTQTRSFLDAFAPLVNEEDADLPLTMLEIDLRHARYSLGVPLHPNVLRARYGLNYALWQAGELGERALPVQEAQRALAQAEHEAATQLRNTIDAARTHQSTLKQLATHVEELEQRALKLSKVGGDPISLARLRLEWRQARAAARVQANRLEEAVQLLEALVSDSAEVTEAN</sequence>